<dbReference type="Proteomes" id="UP000323242">
    <property type="component" value="Unassembled WGS sequence"/>
</dbReference>
<sequence length="146" mass="16107">MPVIEEDRVGCTRITFTRWSSGGEGVRHACPVPSDLDRLPSKFDHPHVRELPRSIPALVDGRLDYAARGGPNVARHRGTLASDNALRELAVPDCEVVSNRHTVKWCFCSPTYVVEHGQCPVVAQLQAASDLVINDVYLFALHAVRV</sequence>
<comment type="caution">
    <text evidence="1">The sequence shown here is derived from an EMBL/GenBank/DDBJ whole genome shotgun (WGS) entry which is preliminary data.</text>
</comment>
<accession>A0A5D4JIE9</accession>
<reference evidence="1 2" key="1">
    <citation type="submission" date="2019-08" db="EMBL/GenBank/DDBJ databases">
        <title>Draft genome for granaticin producer strain Streptomyces parvus C05.</title>
        <authorList>
            <person name="Gonzalez-Pimentel J.L."/>
        </authorList>
    </citation>
    <scope>NUCLEOTIDE SEQUENCE [LARGE SCALE GENOMIC DNA]</scope>
    <source>
        <strain evidence="1 2">C05</strain>
    </source>
</reference>
<dbReference type="AlphaFoldDB" id="A0A5D4JIE9"/>
<evidence type="ECO:0000313" key="2">
    <source>
        <dbReference type="Proteomes" id="UP000323242"/>
    </source>
</evidence>
<dbReference type="EMBL" id="VSZQ01000042">
    <property type="protein sequence ID" value="TYR64654.1"/>
    <property type="molecule type" value="Genomic_DNA"/>
</dbReference>
<protein>
    <submittedName>
        <fullName evidence="1">Uncharacterized protein</fullName>
    </submittedName>
</protein>
<gene>
    <name evidence="1" type="ORF">FY004_10455</name>
</gene>
<dbReference type="RefSeq" id="WP_148902217.1">
    <property type="nucleotide sequence ID" value="NZ_VSZQ01000042.1"/>
</dbReference>
<evidence type="ECO:0000313" key="1">
    <source>
        <dbReference type="EMBL" id="TYR64654.1"/>
    </source>
</evidence>
<proteinExistence type="predicted"/>
<keyword evidence="2" id="KW-1185">Reference proteome</keyword>
<name>A0A5D4JIE9_9ACTN</name>
<organism evidence="1 2">
    <name type="scientific">Streptomyces parvus</name>
    <dbReference type="NCBI Taxonomy" id="66428"/>
    <lineage>
        <taxon>Bacteria</taxon>
        <taxon>Bacillati</taxon>
        <taxon>Actinomycetota</taxon>
        <taxon>Actinomycetes</taxon>
        <taxon>Kitasatosporales</taxon>
        <taxon>Streptomycetaceae</taxon>
        <taxon>Streptomyces</taxon>
    </lineage>
</organism>